<evidence type="ECO:0000256" key="2">
    <source>
        <dbReference type="ARBA" id="ARBA00022692"/>
    </source>
</evidence>
<feature type="transmembrane region" description="Helical" evidence="5">
    <location>
        <begin position="1018"/>
        <end position="1036"/>
    </location>
</feature>
<feature type="transmembrane region" description="Helical" evidence="5">
    <location>
        <begin position="991"/>
        <end position="1012"/>
    </location>
</feature>
<evidence type="ECO:0000313" key="8">
    <source>
        <dbReference type="EMBL" id="CAG9319671.1"/>
    </source>
</evidence>
<feature type="domain" description="Receptor ligand binding region" evidence="7">
    <location>
        <begin position="371"/>
        <end position="695"/>
    </location>
</feature>
<sequence>MISPQYQLIMLLIFLSYFKGVISLEIITVYPEEAEESWSSNYKPLNISFLLESFQILEPSAEIYECNISNIIDCISAHKNALILLDLSNDIAIQFSLSQVSKNHFLIHLVYQKEIKYLEKWSYSISSSYTDQLNAFFSMLNYFGWKEGVVFSNNIQSQMKEEIYQYSQALEYLTIESTTNIDELVNKIVYRLGANLYYILTENFESADLQLCLKNKELLVTGNGLILSQESGYGAIIDGTLIITEIGHELDNSYEDVLTKSVIEIITYITNRTSSENFNEISLLLDSYLPYHYKKNEFSIVNIQNGERIIIGSIINGNVTISRKAKFPGKTEAIPKSIKKILTISINDGTTNPGASSTPVQKTGSIGAYIAKNKINESNDVLANFQISLTSFDCGVSIYNASFVKSCISNGIDRLGLSFLSPFGSAVTVGVLKAFDQLKLKMPTIGSVTMDPSLASTDTYPMFVRLIDGAIYSQVIIVLKALGWTKGAIMYENNGWGIPAYKLVIENAEKSGFEFINPESSRAIPPSLNSTAMQGLKENFQAVIDCQARLFLVIVQCPACNYAIELLYDLGIRKGDIIVMAGAPELLNYFIQNDTNLYKRSEVGYAALTIANKMFVGDIGADTKKRILAQYNVQGTPSMCCYFDSLYLAASALDYMINRGQNYSDSSKMIKALRTVEITGCSGRIRIDKTSNDRIFYMHLMQGIKTDENGNPAIYIIGELRPYSTKILTITTPIVYADGTTNKPSDLRNQNDNCPFPTKDIRTFDKGRGVLFAICFTVGLVTAITTFIIWKKWWNISVEELKEKEEISFQDFVLGFSIAIEFFQYTSMGPDYSFMSSFLYDISNILSLSLGSVLKLENGVFWIVVDGIYAGIAVWIFLCAVVLLRLDEKWQHIWIFRISGTGADYLMPILGNLCFIPFISICLDIFVCDQSIGDNFTDSFLAKDCYYFCWKDEHLAYAILAFIALIAYEPLAVFCRPLWQELQPALHVKAVPLFLMVKTVVQTALIVLNKTVKRSSDVGHGVVFIFIMIIYVAFIFRFKPYNYARFSWWQGLTLVGVVWLAILSTIELGVQDHNISTVLLIILIFGWITIASIGLYIQRKKYPSLLFKKKARDTSTLFKFAFTFGKQSKKSLETFKSGYKSTKIIPEKS</sequence>
<dbReference type="AlphaFoldDB" id="A0AAU9J077"/>
<comment type="subcellular location">
    <subcellularLocation>
        <location evidence="1">Membrane</location>
    </subcellularLocation>
</comment>
<dbReference type="InterPro" id="IPR001828">
    <property type="entry name" value="ANF_lig-bd_rcpt"/>
</dbReference>
<keyword evidence="4 5" id="KW-0472">Membrane</keyword>
<feature type="chain" id="PRO_5043739888" description="Receptor ligand binding region domain-containing protein" evidence="6">
    <location>
        <begin position="24"/>
        <end position="1149"/>
    </location>
</feature>
<feature type="transmembrane region" description="Helical" evidence="5">
    <location>
        <begin position="860"/>
        <end position="884"/>
    </location>
</feature>
<keyword evidence="3 5" id="KW-1133">Transmembrane helix</keyword>
<dbReference type="GO" id="GO:0016020">
    <property type="term" value="C:membrane"/>
    <property type="evidence" value="ECO:0007669"/>
    <property type="project" value="UniProtKB-SubCell"/>
</dbReference>
<dbReference type="InterPro" id="IPR028082">
    <property type="entry name" value="Peripla_BP_I"/>
</dbReference>
<reference evidence="8" key="1">
    <citation type="submission" date="2021-09" db="EMBL/GenBank/DDBJ databases">
        <authorList>
            <consortium name="AG Swart"/>
            <person name="Singh M."/>
            <person name="Singh A."/>
            <person name="Seah K."/>
            <person name="Emmerich C."/>
        </authorList>
    </citation>
    <scope>NUCLEOTIDE SEQUENCE</scope>
    <source>
        <strain evidence="8">ATCC30299</strain>
    </source>
</reference>
<dbReference type="EMBL" id="CAJZBQ010000023">
    <property type="protein sequence ID" value="CAG9319671.1"/>
    <property type="molecule type" value="Genomic_DNA"/>
</dbReference>
<dbReference type="Gene3D" id="3.40.50.2300">
    <property type="match status" value="2"/>
</dbReference>
<name>A0AAU9J077_9CILI</name>
<evidence type="ECO:0000313" key="9">
    <source>
        <dbReference type="Proteomes" id="UP001162131"/>
    </source>
</evidence>
<evidence type="ECO:0000256" key="5">
    <source>
        <dbReference type="SAM" id="Phobius"/>
    </source>
</evidence>
<dbReference type="Pfam" id="PF01094">
    <property type="entry name" value="ANF_receptor"/>
    <property type="match status" value="1"/>
</dbReference>
<dbReference type="SUPFAM" id="SSF53822">
    <property type="entry name" value="Periplasmic binding protein-like I"/>
    <property type="match status" value="1"/>
</dbReference>
<evidence type="ECO:0000256" key="6">
    <source>
        <dbReference type="SAM" id="SignalP"/>
    </source>
</evidence>
<keyword evidence="9" id="KW-1185">Reference proteome</keyword>
<evidence type="ECO:0000256" key="1">
    <source>
        <dbReference type="ARBA" id="ARBA00004370"/>
    </source>
</evidence>
<dbReference type="Proteomes" id="UP001162131">
    <property type="component" value="Unassembled WGS sequence"/>
</dbReference>
<comment type="caution">
    <text evidence="8">The sequence shown here is derived from an EMBL/GenBank/DDBJ whole genome shotgun (WGS) entry which is preliminary data.</text>
</comment>
<feature type="transmembrane region" description="Helical" evidence="5">
    <location>
        <begin position="1078"/>
        <end position="1097"/>
    </location>
</feature>
<feature type="transmembrane region" description="Helical" evidence="5">
    <location>
        <begin position="769"/>
        <end position="789"/>
    </location>
</feature>
<gene>
    <name evidence="8" type="ORF">BSTOLATCC_MIC24222</name>
</gene>
<keyword evidence="6" id="KW-0732">Signal</keyword>
<evidence type="ECO:0000259" key="7">
    <source>
        <dbReference type="Pfam" id="PF01094"/>
    </source>
</evidence>
<evidence type="ECO:0000256" key="4">
    <source>
        <dbReference type="ARBA" id="ARBA00023136"/>
    </source>
</evidence>
<feature type="transmembrane region" description="Helical" evidence="5">
    <location>
        <begin position="905"/>
        <end position="927"/>
    </location>
</feature>
<accession>A0AAU9J077</accession>
<keyword evidence="2 5" id="KW-0812">Transmembrane</keyword>
<organism evidence="8 9">
    <name type="scientific">Blepharisma stoltei</name>
    <dbReference type="NCBI Taxonomy" id="1481888"/>
    <lineage>
        <taxon>Eukaryota</taxon>
        <taxon>Sar</taxon>
        <taxon>Alveolata</taxon>
        <taxon>Ciliophora</taxon>
        <taxon>Postciliodesmatophora</taxon>
        <taxon>Heterotrichea</taxon>
        <taxon>Heterotrichida</taxon>
        <taxon>Blepharismidae</taxon>
        <taxon>Blepharisma</taxon>
    </lineage>
</organism>
<feature type="transmembrane region" description="Helical" evidence="5">
    <location>
        <begin position="1048"/>
        <end position="1066"/>
    </location>
</feature>
<feature type="signal peptide" evidence="6">
    <location>
        <begin position="1"/>
        <end position="23"/>
    </location>
</feature>
<feature type="transmembrane region" description="Helical" evidence="5">
    <location>
        <begin position="956"/>
        <end position="979"/>
    </location>
</feature>
<proteinExistence type="predicted"/>
<protein>
    <recommendedName>
        <fullName evidence="7">Receptor ligand binding region domain-containing protein</fullName>
    </recommendedName>
</protein>
<evidence type="ECO:0000256" key="3">
    <source>
        <dbReference type="ARBA" id="ARBA00022989"/>
    </source>
</evidence>
<feature type="transmembrane region" description="Helical" evidence="5">
    <location>
        <begin position="809"/>
        <end position="826"/>
    </location>
</feature>